<keyword evidence="3" id="KW-1185">Reference proteome</keyword>
<sequence length="79" mass="8742">METIKNDIVNGITEGLKTKFVEGFKWLSITIIDSSYIICLSVAMVGLLFYLSGYKKGAKAVTISLITFFVLQAIKGLYI</sequence>
<accession>A0A1H0N8I7</accession>
<feature type="transmembrane region" description="Helical" evidence="1">
    <location>
        <begin position="26"/>
        <end position="51"/>
    </location>
</feature>
<keyword evidence="1" id="KW-1133">Transmembrane helix</keyword>
<dbReference type="OrthoDB" id="1937035at2"/>
<evidence type="ECO:0000256" key="1">
    <source>
        <dbReference type="SAM" id="Phobius"/>
    </source>
</evidence>
<evidence type="ECO:0000313" key="2">
    <source>
        <dbReference type="EMBL" id="SDO88961.1"/>
    </source>
</evidence>
<organism evidence="2 3">
    <name type="scientific">Clostridium gasigenes</name>
    <dbReference type="NCBI Taxonomy" id="94869"/>
    <lineage>
        <taxon>Bacteria</taxon>
        <taxon>Bacillati</taxon>
        <taxon>Bacillota</taxon>
        <taxon>Clostridia</taxon>
        <taxon>Eubacteriales</taxon>
        <taxon>Clostridiaceae</taxon>
        <taxon>Clostridium</taxon>
    </lineage>
</organism>
<protein>
    <submittedName>
        <fullName evidence="2">Uncharacterized protein</fullName>
    </submittedName>
</protein>
<keyword evidence="1" id="KW-0812">Transmembrane</keyword>
<reference evidence="2 3" key="1">
    <citation type="submission" date="2016-10" db="EMBL/GenBank/DDBJ databases">
        <authorList>
            <person name="de Groot N.N."/>
        </authorList>
    </citation>
    <scope>NUCLEOTIDE SEQUENCE [LARGE SCALE GENOMIC DNA]</scope>
    <source>
        <strain evidence="2 3">DSM 12272</strain>
    </source>
</reference>
<dbReference type="RefSeq" id="WP_089965931.1">
    <property type="nucleotide sequence ID" value="NZ_FNJM01000001.1"/>
</dbReference>
<evidence type="ECO:0000313" key="3">
    <source>
        <dbReference type="Proteomes" id="UP000198597"/>
    </source>
</evidence>
<dbReference type="EMBL" id="FNJM01000001">
    <property type="protein sequence ID" value="SDO88961.1"/>
    <property type="molecule type" value="Genomic_DNA"/>
</dbReference>
<proteinExistence type="predicted"/>
<dbReference type="Proteomes" id="UP000198597">
    <property type="component" value="Unassembled WGS sequence"/>
</dbReference>
<dbReference type="AlphaFoldDB" id="A0A1H0N8I7"/>
<keyword evidence="1" id="KW-0472">Membrane</keyword>
<name>A0A1H0N8I7_9CLOT</name>
<dbReference type="STRING" id="94869.SAMN04488529_101735"/>
<gene>
    <name evidence="2" type="ORF">SAMN04488529_101735</name>
</gene>